<dbReference type="AlphaFoldDB" id="A0A3R9Q757"/>
<evidence type="ECO:0000313" key="2">
    <source>
        <dbReference type="Proteomes" id="UP000275076"/>
    </source>
</evidence>
<proteinExistence type="predicted"/>
<organism evidence="1 2">
    <name type="scientific">Salibacterium salarium</name>
    <dbReference type="NCBI Taxonomy" id="284579"/>
    <lineage>
        <taxon>Bacteria</taxon>
        <taxon>Bacillati</taxon>
        <taxon>Bacillota</taxon>
        <taxon>Bacilli</taxon>
        <taxon>Bacillales</taxon>
        <taxon>Bacillaceae</taxon>
    </lineage>
</organism>
<dbReference type="OrthoDB" id="3760425at2"/>
<evidence type="ECO:0000313" key="1">
    <source>
        <dbReference type="EMBL" id="RSL35108.1"/>
    </source>
</evidence>
<protein>
    <recommendedName>
        <fullName evidence="3">Sulfotransferase family protein</fullName>
    </recommendedName>
</protein>
<dbReference type="InterPro" id="IPR027417">
    <property type="entry name" value="P-loop_NTPase"/>
</dbReference>
<dbReference type="EMBL" id="RBVX01000001">
    <property type="protein sequence ID" value="RSL35108.1"/>
    <property type="molecule type" value="Genomic_DNA"/>
</dbReference>
<dbReference type="Proteomes" id="UP000275076">
    <property type="component" value="Unassembled WGS sequence"/>
</dbReference>
<comment type="caution">
    <text evidence="1">The sequence shown here is derived from an EMBL/GenBank/DDBJ whole genome shotgun (WGS) entry which is preliminary data.</text>
</comment>
<accession>A0A3R9Q757</accession>
<dbReference type="SUPFAM" id="SSF52540">
    <property type="entry name" value="P-loop containing nucleoside triphosphate hydrolases"/>
    <property type="match status" value="1"/>
</dbReference>
<reference evidence="1 2" key="1">
    <citation type="submission" date="2018-10" db="EMBL/GenBank/DDBJ databases">
        <title>Draft genome sequence of Bacillus salarius IM0101, isolated from a hypersaline soil in Inner Mongolia, China.</title>
        <authorList>
            <person name="Yamprayoonswat W."/>
            <person name="Boonvisut S."/>
            <person name="Jumpathong W."/>
            <person name="Sittihan S."/>
            <person name="Ruangsuj P."/>
            <person name="Wanthongcharoen S."/>
            <person name="Thongpramul N."/>
            <person name="Pimmason S."/>
            <person name="Yu B."/>
            <person name="Yasawong M."/>
        </authorList>
    </citation>
    <scope>NUCLEOTIDE SEQUENCE [LARGE SCALE GENOMIC DNA]</scope>
    <source>
        <strain evidence="1 2">IM0101</strain>
    </source>
</reference>
<gene>
    <name evidence="1" type="ORF">D7Z54_00605</name>
</gene>
<sequence>MDIGFIHIGMMKTASTYMQNIWMKDNSYSLSWKGNIPFLHTLRDSVKKDSLQEEPSLDTINVDIPYQEGQKLVISNEGFSTGYLNDAPSQQKMPQFIDYASRSLGRLSGSTPNVLLVVRDPITWIKSIYVQSIKQGSSGSAQDFIKNQYGFLRHSLDLEHIVHCYKRYFNNVLIIPYELLKTDESLFWGTIAERFQVPHPEVTINHAINTSLDLKRTFLLSKTNEISSVLLNALVDSKDYTNMQEKNQIVSNYGNSGKWVHRRFVEYAADEQVDEMYRLLGMSQPREDFFDVKLPRVLKKIIEANYIGFLREYLLPEFQEYADFYDQNLQQHFSN</sequence>
<name>A0A3R9Q757_9BACI</name>
<evidence type="ECO:0008006" key="3">
    <source>
        <dbReference type="Google" id="ProtNLM"/>
    </source>
</evidence>
<keyword evidence="2" id="KW-1185">Reference proteome</keyword>
<dbReference type="RefSeq" id="WP_125553422.1">
    <property type="nucleotide sequence ID" value="NZ_RBVX01000001.1"/>
</dbReference>
<dbReference type="Gene3D" id="3.40.50.300">
    <property type="entry name" value="P-loop containing nucleotide triphosphate hydrolases"/>
    <property type="match status" value="1"/>
</dbReference>